<dbReference type="EMBL" id="JALJOR010000008">
    <property type="protein sequence ID" value="KAK9813308.1"/>
    <property type="molecule type" value="Genomic_DNA"/>
</dbReference>
<reference evidence="1 2" key="1">
    <citation type="journal article" date="2024" name="Nat. Commun.">
        <title>Phylogenomics reveals the evolutionary origins of lichenization in chlorophyte algae.</title>
        <authorList>
            <person name="Puginier C."/>
            <person name="Libourel C."/>
            <person name="Otte J."/>
            <person name="Skaloud P."/>
            <person name="Haon M."/>
            <person name="Grisel S."/>
            <person name="Petersen M."/>
            <person name="Berrin J.G."/>
            <person name="Delaux P.M."/>
            <person name="Dal Grande F."/>
            <person name="Keller J."/>
        </authorList>
    </citation>
    <scope>NUCLEOTIDE SEQUENCE [LARGE SCALE GENOMIC DNA]</scope>
    <source>
        <strain evidence="1 2">SAG 2043</strain>
    </source>
</reference>
<proteinExistence type="predicted"/>
<sequence>MSQAMGAEILNHLTAAAGQVEVHSVHDLVVEATVWDTDEGDWALTQVFKLGKTRTGAQVAQLVQSHSGGWTGNHGPLCGVLQPASPSFKADSECAQAVMARNFLSDLLQEHDVKFSPVKMVSYDCRLRRGQDTLFKWDDLVYVKPGREEDDYHHIAERTAKLSAALQLGLHCLLGMHDSLIF</sequence>
<dbReference type="AlphaFoldDB" id="A0AAW1PYL6"/>
<protein>
    <submittedName>
        <fullName evidence="1">Uncharacterized protein</fullName>
    </submittedName>
</protein>
<evidence type="ECO:0000313" key="2">
    <source>
        <dbReference type="Proteomes" id="UP001489004"/>
    </source>
</evidence>
<organism evidence="1 2">
    <name type="scientific">[Myrmecia] bisecta</name>
    <dbReference type="NCBI Taxonomy" id="41462"/>
    <lineage>
        <taxon>Eukaryota</taxon>
        <taxon>Viridiplantae</taxon>
        <taxon>Chlorophyta</taxon>
        <taxon>core chlorophytes</taxon>
        <taxon>Trebouxiophyceae</taxon>
        <taxon>Trebouxiales</taxon>
        <taxon>Trebouxiaceae</taxon>
        <taxon>Myrmecia</taxon>
    </lineage>
</organism>
<comment type="caution">
    <text evidence="1">The sequence shown here is derived from an EMBL/GenBank/DDBJ whole genome shotgun (WGS) entry which is preliminary data.</text>
</comment>
<accession>A0AAW1PYL6</accession>
<name>A0AAW1PYL6_9CHLO</name>
<evidence type="ECO:0000313" key="1">
    <source>
        <dbReference type="EMBL" id="KAK9813308.1"/>
    </source>
</evidence>
<dbReference type="Proteomes" id="UP001489004">
    <property type="component" value="Unassembled WGS sequence"/>
</dbReference>
<keyword evidence="2" id="KW-1185">Reference proteome</keyword>
<gene>
    <name evidence="1" type="ORF">WJX72_012323</name>
</gene>